<accession>A0A242N4L0</accession>
<reference evidence="1 2" key="1">
    <citation type="submission" date="2017-03" db="EMBL/GenBank/DDBJ databases">
        <title>Genome analysis of strain PAMC 26577.</title>
        <authorList>
            <person name="Oh H.-M."/>
            <person name="Yang J.-A."/>
        </authorList>
    </citation>
    <scope>NUCLEOTIDE SEQUENCE [LARGE SCALE GENOMIC DNA]</scope>
    <source>
        <strain evidence="1 2">PAMC 26577</strain>
    </source>
</reference>
<evidence type="ECO:0000313" key="2">
    <source>
        <dbReference type="Proteomes" id="UP000195221"/>
    </source>
</evidence>
<proteinExistence type="predicted"/>
<gene>
    <name evidence="1" type="ORF">PAMC26577_03215</name>
</gene>
<comment type="caution">
    <text evidence="1">The sequence shown here is derived from an EMBL/GenBank/DDBJ whole genome shotgun (WGS) entry which is preliminary data.</text>
</comment>
<dbReference type="InterPro" id="IPR025528">
    <property type="entry name" value="BrnA_antitoxin"/>
</dbReference>
<dbReference type="RefSeq" id="WP_062172368.1">
    <property type="nucleotide sequence ID" value="NZ_MSRG01000049.1"/>
</dbReference>
<name>A0A242N4L0_CABSO</name>
<dbReference type="EMBL" id="NBTZ01000022">
    <property type="protein sequence ID" value="OTP78608.1"/>
    <property type="molecule type" value="Genomic_DNA"/>
</dbReference>
<protein>
    <recommendedName>
        <fullName evidence="3">BrnA antitoxin of type II toxin-antitoxin system</fullName>
    </recommendedName>
</protein>
<organism evidence="1 2">
    <name type="scientific">Caballeronia sordidicola</name>
    <name type="common">Burkholderia sordidicola</name>
    <dbReference type="NCBI Taxonomy" id="196367"/>
    <lineage>
        <taxon>Bacteria</taxon>
        <taxon>Pseudomonadati</taxon>
        <taxon>Pseudomonadota</taxon>
        <taxon>Betaproteobacteria</taxon>
        <taxon>Burkholderiales</taxon>
        <taxon>Burkholderiaceae</taxon>
        <taxon>Caballeronia</taxon>
    </lineage>
</organism>
<evidence type="ECO:0008006" key="3">
    <source>
        <dbReference type="Google" id="ProtNLM"/>
    </source>
</evidence>
<evidence type="ECO:0000313" key="1">
    <source>
        <dbReference type="EMBL" id="OTP78608.1"/>
    </source>
</evidence>
<dbReference type="Proteomes" id="UP000195221">
    <property type="component" value="Unassembled WGS sequence"/>
</dbReference>
<dbReference type="Pfam" id="PF14384">
    <property type="entry name" value="BrnA_antitoxin"/>
    <property type="match status" value="1"/>
</dbReference>
<dbReference type="AlphaFoldDB" id="A0A242N4L0"/>
<sequence length="101" mass="11559">MSKVKLIRNTPEEEAAINRGIAADPDTYELSAEEFKALRPFPEYMAERRMGRPPKEHPKEQVSVRYDADVIAAFRATGDGWQTRMNNALRVYLSEHPLKIA</sequence>